<feature type="transmembrane region" description="Helical" evidence="19">
    <location>
        <begin position="109"/>
        <end position="132"/>
    </location>
</feature>
<comment type="subcellular location">
    <subcellularLocation>
        <location evidence="2 19">Cell membrane</location>
        <topology evidence="2 19">Multi-pass membrane protein</topology>
    </subcellularLocation>
</comment>
<evidence type="ECO:0000256" key="15">
    <source>
        <dbReference type="ARBA" id="ARBA00032605"/>
    </source>
</evidence>
<accession>A0A2V5KPV7</accession>
<evidence type="ECO:0000256" key="11">
    <source>
        <dbReference type="ARBA" id="ARBA00022842"/>
    </source>
</evidence>
<evidence type="ECO:0000256" key="2">
    <source>
        <dbReference type="ARBA" id="ARBA00004651"/>
    </source>
</evidence>
<feature type="transmembrane region" description="Helical" evidence="19">
    <location>
        <begin position="35"/>
        <end position="55"/>
    </location>
</feature>
<feature type="transmembrane region" description="Helical" evidence="19">
    <location>
        <begin position="67"/>
        <end position="88"/>
    </location>
</feature>
<feature type="transmembrane region" description="Helical" evidence="19">
    <location>
        <begin position="138"/>
        <end position="163"/>
    </location>
</feature>
<evidence type="ECO:0000256" key="18">
    <source>
        <dbReference type="ARBA" id="ARBA00049504"/>
    </source>
</evidence>
<keyword evidence="11 19" id="KW-0460">Magnesium</keyword>
<dbReference type="OrthoDB" id="9794626at2"/>
<evidence type="ECO:0000256" key="12">
    <source>
        <dbReference type="ARBA" id="ARBA00022989"/>
    </source>
</evidence>
<evidence type="ECO:0000256" key="3">
    <source>
        <dbReference type="ARBA" id="ARBA00004663"/>
    </source>
</evidence>
<proteinExistence type="inferred from homology"/>
<comment type="function">
    <text evidence="14 19">Joins adenosylcobinamide-GDP and alpha-ribazole to generate adenosylcobalamin (Ado-cobalamin). Also synthesizes adenosylcobalamin 5'-phosphate from adenosylcobinamide-GDP and alpha-ribazole 5'-phosphate.</text>
</comment>
<comment type="pathway">
    <text evidence="3 19">Cofactor biosynthesis; adenosylcobalamin biosynthesis; adenosylcobalamin from cob(II)yrinate a,c-diamide: step 7/7.</text>
</comment>
<gene>
    <name evidence="19 20" type="primary">cobS</name>
    <name evidence="20" type="ORF">DLM86_03485</name>
</gene>
<dbReference type="HAMAP" id="MF_00719">
    <property type="entry name" value="CobS"/>
    <property type="match status" value="1"/>
</dbReference>
<evidence type="ECO:0000256" key="10">
    <source>
        <dbReference type="ARBA" id="ARBA00022692"/>
    </source>
</evidence>
<evidence type="ECO:0000256" key="9">
    <source>
        <dbReference type="ARBA" id="ARBA00022679"/>
    </source>
</evidence>
<keyword evidence="13 19" id="KW-0472">Membrane</keyword>
<dbReference type="AlphaFoldDB" id="A0A2V5KPV7"/>
<evidence type="ECO:0000256" key="5">
    <source>
        <dbReference type="ARBA" id="ARBA00013200"/>
    </source>
</evidence>
<dbReference type="UniPathway" id="UPA00148">
    <property type="reaction ID" value="UER00238"/>
</dbReference>
<keyword evidence="12 19" id="KW-1133">Transmembrane helix</keyword>
<evidence type="ECO:0000256" key="14">
    <source>
        <dbReference type="ARBA" id="ARBA00025228"/>
    </source>
</evidence>
<dbReference type="Pfam" id="PF02654">
    <property type="entry name" value="CobS"/>
    <property type="match status" value="1"/>
</dbReference>
<dbReference type="GO" id="GO:0005886">
    <property type="term" value="C:plasma membrane"/>
    <property type="evidence" value="ECO:0007669"/>
    <property type="project" value="UniProtKB-SubCell"/>
</dbReference>
<name>A0A2V5KPV7_9BACL</name>
<dbReference type="GO" id="GO:0009236">
    <property type="term" value="P:cobalamin biosynthetic process"/>
    <property type="evidence" value="ECO:0007669"/>
    <property type="project" value="UniProtKB-UniRule"/>
</dbReference>
<dbReference type="InterPro" id="IPR003805">
    <property type="entry name" value="CobS"/>
</dbReference>
<keyword evidence="10 19" id="KW-0812">Transmembrane</keyword>
<dbReference type="NCBIfam" id="TIGR00317">
    <property type="entry name" value="cobS"/>
    <property type="match status" value="1"/>
</dbReference>
<evidence type="ECO:0000256" key="16">
    <source>
        <dbReference type="ARBA" id="ARBA00032853"/>
    </source>
</evidence>
<evidence type="ECO:0000313" key="21">
    <source>
        <dbReference type="Proteomes" id="UP000247476"/>
    </source>
</evidence>
<dbReference type="PANTHER" id="PTHR34148">
    <property type="entry name" value="ADENOSYLCOBINAMIDE-GDP RIBAZOLETRANSFERASE"/>
    <property type="match status" value="1"/>
</dbReference>
<comment type="cofactor">
    <cofactor evidence="1 19">
        <name>Mg(2+)</name>
        <dbReference type="ChEBI" id="CHEBI:18420"/>
    </cofactor>
</comment>
<evidence type="ECO:0000256" key="13">
    <source>
        <dbReference type="ARBA" id="ARBA00023136"/>
    </source>
</evidence>
<comment type="similarity">
    <text evidence="4 19">Belongs to the CobS family.</text>
</comment>
<comment type="catalytic activity">
    <reaction evidence="17 19">
        <text>alpha-ribazole + adenosylcob(III)inamide-GDP = adenosylcob(III)alamin + GMP + H(+)</text>
        <dbReference type="Rhea" id="RHEA:16049"/>
        <dbReference type="ChEBI" id="CHEBI:10329"/>
        <dbReference type="ChEBI" id="CHEBI:15378"/>
        <dbReference type="ChEBI" id="CHEBI:18408"/>
        <dbReference type="ChEBI" id="CHEBI:58115"/>
        <dbReference type="ChEBI" id="CHEBI:60487"/>
        <dbReference type="EC" id="2.7.8.26"/>
    </reaction>
</comment>
<dbReference type="EMBL" id="QJVJ01000001">
    <property type="protein sequence ID" value="PYI57600.1"/>
    <property type="molecule type" value="Genomic_DNA"/>
</dbReference>
<evidence type="ECO:0000256" key="17">
    <source>
        <dbReference type="ARBA" id="ARBA00048623"/>
    </source>
</evidence>
<evidence type="ECO:0000256" key="8">
    <source>
        <dbReference type="ARBA" id="ARBA00022573"/>
    </source>
</evidence>
<evidence type="ECO:0000256" key="19">
    <source>
        <dbReference type="HAMAP-Rule" id="MF_00719"/>
    </source>
</evidence>
<dbReference type="PANTHER" id="PTHR34148:SF1">
    <property type="entry name" value="ADENOSYLCOBINAMIDE-GDP RIBAZOLETRANSFERASE"/>
    <property type="match status" value="1"/>
</dbReference>
<keyword evidence="7 19" id="KW-1003">Cell membrane</keyword>
<keyword evidence="8 19" id="KW-0169">Cobalamin biosynthesis</keyword>
<dbReference type="Proteomes" id="UP000247476">
    <property type="component" value="Unassembled WGS sequence"/>
</dbReference>
<sequence>MTEWKACLAALQFLTRLPVRVSLDYTNDLFRRSAAYYPIAGLAVGLLVAGSAWLLGRVVPPAPASVLALGVWVAATGALHLDGLMDTADGLLSHRSRERMLEIMKDSRVGAMGVVAGVLLLLLKFALLLTIVPAPDRWLGLLIAAPVWSRWFAVWAIAGWPYAREGQGLGALFAAVTRSEARTATVWAAAVSVAALLACGFPWVAAVGYAVGFAALSGLLGYWLARSMARKLGGLTGDTYGALIELLECALLLAAVAAGSR</sequence>
<reference evidence="20 21" key="1">
    <citation type="submission" date="2018-05" db="EMBL/GenBank/DDBJ databases">
        <title>Paenibacillus flagellatus sp. nov., isolated from selenium mineral soil.</title>
        <authorList>
            <person name="Dai X."/>
        </authorList>
    </citation>
    <scope>NUCLEOTIDE SEQUENCE [LARGE SCALE GENOMIC DNA]</scope>
    <source>
        <strain evidence="20 21">DXL2</strain>
    </source>
</reference>
<keyword evidence="9 19" id="KW-0808">Transferase</keyword>
<dbReference type="GO" id="GO:0008818">
    <property type="term" value="F:cobalamin 5'-phosphate synthase activity"/>
    <property type="evidence" value="ECO:0007669"/>
    <property type="project" value="UniProtKB-UniRule"/>
</dbReference>
<organism evidence="20 21">
    <name type="scientific">Paenibacillus flagellatus</name>
    <dbReference type="NCBI Taxonomy" id="2211139"/>
    <lineage>
        <taxon>Bacteria</taxon>
        <taxon>Bacillati</taxon>
        <taxon>Bacillota</taxon>
        <taxon>Bacilli</taxon>
        <taxon>Bacillales</taxon>
        <taxon>Paenibacillaceae</taxon>
        <taxon>Paenibacillus</taxon>
    </lineage>
</organism>
<feature type="transmembrane region" description="Helical" evidence="19">
    <location>
        <begin position="209"/>
        <end position="225"/>
    </location>
</feature>
<dbReference type="EC" id="2.7.8.26" evidence="5 19"/>
<dbReference type="GO" id="GO:0051073">
    <property type="term" value="F:adenosylcobinamide-GDP ribazoletransferase activity"/>
    <property type="evidence" value="ECO:0007669"/>
    <property type="project" value="UniProtKB-UniRule"/>
</dbReference>
<comment type="catalytic activity">
    <reaction evidence="18 19">
        <text>alpha-ribazole 5'-phosphate + adenosylcob(III)inamide-GDP = adenosylcob(III)alamin 5'-phosphate + GMP + H(+)</text>
        <dbReference type="Rhea" id="RHEA:23560"/>
        <dbReference type="ChEBI" id="CHEBI:15378"/>
        <dbReference type="ChEBI" id="CHEBI:57918"/>
        <dbReference type="ChEBI" id="CHEBI:58115"/>
        <dbReference type="ChEBI" id="CHEBI:60487"/>
        <dbReference type="ChEBI" id="CHEBI:60493"/>
        <dbReference type="EC" id="2.7.8.26"/>
    </reaction>
</comment>
<evidence type="ECO:0000313" key="20">
    <source>
        <dbReference type="EMBL" id="PYI57600.1"/>
    </source>
</evidence>
<evidence type="ECO:0000256" key="1">
    <source>
        <dbReference type="ARBA" id="ARBA00001946"/>
    </source>
</evidence>
<evidence type="ECO:0000256" key="7">
    <source>
        <dbReference type="ARBA" id="ARBA00022475"/>
    </source>
</evidence>
<comment type="caution">
    <text evidence="20">The sequence shown here is derived from an EMBL/GenBank/DDBJ whole genome shotgun (WGS) entry which is preliminary data.</text>
</comment>
<protein>
    <recommendedName>
        <fullName evidence="6 19">Adenosylcobinamide-GDP ribazoletransferase</fullName>
        <ecNumber evidence="5 19">2.7.8.26</ecNumber>
    </recommendedName>
    <alternativeName>
        <fullName evidence="16 19">Cobalamin synthase</fullName>
    </alternativeName>
    <alternativeName>
        <fullName evidence="15 19">Cobalamin-5'-phosphate synthase</fullName>
    </alternativeName>
</protein>
<evidence type="ECO:0000256" key="4">
    <source>
        <dbReference type="ARBA" id="ARBA00010561"/>
    </source>
</evidence>
<evidence type="ECO:0000256" key="6">
    <source>
        <dbReference type="ARBA" id="ARBA00015850"/>
    </source>
</evidence>
<keyword evidence="21" id="KW-1185">Reference proteome</keyword>